<dbReference type="InterPro" id="IPR036629">
    <property type="entry name" value="YjbJ_sf"/>
</dbReference>
<dbReference type="InterPro" id="IPR024623">
    <property type="entry name" value="YtxH"/>
</dbReference>
<dbReference type="EMBL" id="JACRVF010000003">
    <property type="protein sequence ID" value="MBC5993578.1"/>
    <property type="molecule type" value="Genomic_DNA"/>
</dbReference>
<organism evidence="2 3">
    <name type="scientific">Pontibacter cellulosilyticus</name>
    <dbReference type="NCBI Taxonomy" id="1720253"/>
    <lineage>
        <taxon>Bacteria</taxon>
        <taxon>Pseudomonadati</taxon>
        <taxon>Bacteroidota</taxon>
        <taxon>Cytophagia</taxon>
        <taxon>Cytophagales</taxon>
        <taxon>Hymenobacteraceae</taxon>
        <taxon>Pontibacter</taxon>
    </lineage>
</organism>
<accession>A0A923SJ93</accession>
<evidence type="ECO:0000313" key="2">
    <source>
        <dbReference type="EMBL" id="MBC5993578.1"/>
    </source>
</evidence>
<keyword evidence="3" id="KW-1185">Reference proteome</keyword>
<keyword evidence="1" id="KW-0175">Coiled coil</keyword>
<protein>
    <submittedName>
        <fullName evidence="2">YtxH domain-containing protein</fullName>
    </submittedName>
</protein>
<dbReference type="Gene3D" id="1.10.1470.10">
    <property type="entry name" value="YjbJ"/>
    <property type="match status" value="1"/>
</dbReference>
<dbReference type="SUPFAM" id="SSF69047">
    <property type="entry name" value="Hypothetical protein YjbJ"/>
    <property type="match status" value="1"/>
</dbReference>
<proteinExistence type="predicted"/>
<gene>
    <name evidence="2" type="ORF">H8S84_12090</name>
</gene>
<dbReference type="Pfam" id="PF12732">
    <property type="entry name" value="YtxH"/>
    <property type="match status" value="1"/>
</dbReference>
<feature type="coiled-coil region" evidence="1">
    <location>
        <begin position="81"/>
        <end position="134"/>
    </location>
</feature>
<dbReference type="Proteomes" id="UP000603640">
    <property type="component" value="Unassembled WGS sequence"/>
</dbReference>
<name>A0A923SJ93_9BACT</name>
<comment type="caution">
    <text evidence="2">The sequence shown here is derived from an EMBL/GenBank/DDBJ whole genome shotgun (WGS) entry which is preliminary data.</text>
</comment>
<sequence length="137" mass="15488">MDNMKNNNSKILMATLAGIGAGVAAGILLAPKNGQGNREDLMRTLTKAGDDLNTTVKSWTDNLKNKMAKTNSPQDEQLVMYGSWEDIKRQLSQNYEELTEEDLHYSEGRENELLSRLQTRLNKTKDEVLRLLADFRS</sequence>
<evidence type="ECO:0000256" key="1">
    <source>
        <dbReference type="SAM" id="Coils"/>
    </source>
</evidence>
<reference evidence="2" key="1">
    <citation type="submission" date="2020-08" db="EMBL/GenBank/DDBJ databases">
        <title>Pontibacter sp. SD6 16S ribosomal RNA gene Genome sequencing and assembly.</title>
        <authorList>
            <person name="Kang M."/>
        </authorList>
    </citation>
    <scope>NUCLEOTIDE SEQUENCE</scope>
    <source>
        <strain evidence="2">SD6</strain>
    </source>
</reference>
<dbReference type="AlphaFoldDB" id="A0A923SJ93"/>
<evidence type="ECO:0000313" key="3">
    <source>
        <dbReference type="Proteomes" id="UP000603640"/>
    </source>
</evidence>